<protein>
    <submittedName>
        <fullName evidence="6">Response regulator</fullName>
    </submittedName>
</protein>
<dbReference type="InterPro" id="IPR011006">
    <property type="entry name" value="CheY-like_superfamily"/>
</dbReference>
<dbReference type="InterPro" id="IPR001789">
    <property type="entry name" value="Sig_transdc_resp-reg_receiver"/>
</dbReference>
<feature type="domain" description="Response regulatory" evidence="5">
    <location>
        <begin position="24"/>
        <end position="143"/>
    </location>
</feature>
<dbReference type="SMART" id="SM00448">
    <property type="entry name" value="REC"/>
    <property type="match status" value="1"/>
</dbReference>
<keyword evidence="7" id="KW-1185">Reference proteome</keyword>
<evidence type="ECO:0000259" key="5">
    <source>
        <dbReference type="PROSITE" id="PS50110"/>
    </source>
</evidence>
<dbReference type="InterPro" id="IPR039420">
    <property type="entry name" value="WalR-like"/>
</dbReference>
<dbReference type="Pfam" id="PF00196">
    <property type="entry name" value="GerE"/>
    <property type="match status" value="1"/>
</dbReference>
<dbReference type="InterPro" id="IPR036388">
    <property type="entry name" value="WH-like_DNA-bd_sf"/>
</dbReference>
<dbReference type="CDD" id="cd17535">
    <property type="entry name" value="REC_NarL-like"/>
    <property type="match status" value="1"/>
</dbReference>
<dbReference type="Proteomes" id="UP001264156">
    <property type="component" value="Unassembled WGS sequence"/>
</dbReference>
<reference evidence="7" key="1">
    <citation type="submission" date="2023-07" db="EMBL/GenBank/DDBJ databases">
        <title>Glyphosate-induced phosphonatase operons in soil bacteria of genus Achromobacter.</title>
        <authorList>
            <person name="Epiktetov D.O."/>
            <person name="Sviridov A.V."/>
            <person name="Tarlachkov S.V."/>
            <person name="Shushkova T.V."/>
            <person name="Toropygin I.Y."/>
            <person name="Leontievsky A."/>
        </authorList>
    </citation>
    <scope>NUCLEOTIDE SEQUENCE [LARGE SCALE GENOMIC DNA]</scope>
    <source>
        <strain evidence="7">Kg 16</strain>
    </source>
</reference>
<comment type="caution">
    <text evidence="6">The sequence shown here is derived from an EMBL/GenBank/DDBJ whole genome shotgun (WGS) entry which is preliminary data.</text>
</comment>
<evidence type="ECO:0000313" key="7">
    <source>
        <dbReference type="Proteomes" id="UP001264156"/>
    </source>
</evidence>
<dbReference type="PANTHER" id="PTHR43214">
    <property type="entry name" value="TWO-COMPONENT RESPONSE REGULATOR"/>
    <property type="match status" value="1"/>
</dbReference>
<dbReference type="PROSITE" id="PS50110">
    <property type="entry name" value="RESPONSE_REGULATORY"/>
    <property type="match status" value="1"/>
</dbReference>
<organism evidence="6 7">
    <name type="scientific">Achromobacter aegrifaciens</name>
    <dbReference type="NCBI Taxonomy" id="1287736"/>
    <lineage>
        <taxon>Bacteria</taxon>
        <taxon>Pseudomonadati</taxon>
        <taxon>Pseudomonadota</taxon>
        <taxon>Betaproteobacteria</taxon>
        <taxon>Burkholderiales</taxon>
        <taxon>Alcaligenaceae</taxon>
        <taxon>Achromobacter</taxon>
    </lineage>
</organism>
<dbReference type="InterPro" id="IPR016032">
    <property type="entry name" value="Sig_transdc_resp-reg_C-effctor"/>
</dbReference>
<evidence type="ECO:0000313" key="6">
    <source>
        <dbReference type="EMBL" id="MDR7945842.1"/>
    </source>
</evidence>
<proteinExistence type="predicted"/>
<dbReference type="Pfam" id="PF00072">
    <property type="entry name" value="Response_reg"/>
    <property type="match status" value="1"/>
</dbReference>
<dbReference type="PROSITE" id="PS50043">
    <property type="entry name" value="HTH_LUXR_2"/>
    <property type="match status" value="1"/>
</dbReference>
<evidence type="ECO:0000259" key="4">
    <source>
        <dbReference type="PROSITE" id="PS50043"/>
    </source>
</evidence>
<dbReference type="CDD" id="cd06170">
    <property type="entry name" value="LuxR_C_like"/>
    <property type="match status" value="1"/>
</dbReference>
<keyword evidence="2" id="KW-0238">DNA-binding</keyword>
<dbReference type="InterPro" id="IPR000792">
    <property type="entry name" value="Tscrpt_reg_LuxR_C"/>
</dbReference>
<dbReference type="PRINTS" id="PR00038">
    <property type="entry name" value="HTHLUXR"/>
</dbReference>
<dbReference type="RefSeq" id="WP_310532941.1">
    <property type="nucleotide sequence ID" value="NZ_JAVKVN010000004.1"/>
</dbReference>
<feature type="modified residue" description="4-aspartylphosphate" evidence="3">
    <location>
        <position position="75"/>
    </location>
</feature>
<dbReference type="PANTHER" id="PTHR43214:SF17">
    <property type="entry name" value="TRANSCRIPTIONAL REGULATORY PROTEIN RCSB"/>
    <property type="match status" value="1"/>
</dbReference>
<evidence type="ECO:0000256" key="2">
    <source>
        <dbReference type="ARBA" id="ARBA00023125"/>
    </source>
</evidence>
<dbReference type="SUPFAM" id="SSF46894">
    <property type="entry name" value="C-terminal effector domain of the bipartite response regulators"/>
    <property type="match status" value="1"/>
</dbReference>
<accession>A0ABU2DCY0</accession>
<evidence type="ECO:0000256" key="1">
    <source>
        <dbReference type="ARBA" id="ARBA00022553"/>
    </source>
</evidence>
<dbReference type="SUPFAM" id="SSF52172">
    <property type="entry name" value="CheY-like"/>
    <property type="match status" value="1"/>
</dbReference>
<dbReference type="EMBL" id="JAVKVN010000004">
    <property type="protein sequence ID" value="MDR7945842.1"/>
    <property type="molecule type" value="Genomic_DNA"/>
</dbReference>
<evidence type="ECO:0000256" key="3">
    <source>
        <dbReference type="PROSITE-ProRule" id="PRU00169"/>
    </source>
</evidence>
<name>A0ABU2DCY0_ACHAE</name>
<keyword evidence="1 3" id="KW-0597">Phosphoprotein</keyword>
<dbReference type="Gene3D" id="1.10.10.10">
    <property type="entry name" value="Winged helix-like DNA-binding domain superfamily/Winged helix DNA-binding domain"/>
    <property type="match status" value="1"/>
</dbReference>
<sequence length="243" mass="26881">MDARQFRNRLWMNGERNMSHGRIRVIIADDHPIVSLGVSHELARDPAIEVIGCARNSTDLVALLETQPCDAVVSDYAMPGGKHGDGLGLIGFLRRRFPALRVAVLTMVEHPTLLRALLAEKNLCILSKADSTRHIAEAIHAMSRGRTYYSPTVKDMIIRESLSPQQPRLTRREAEIIRLFCAGATITEISRISSRSVQTVSSQKRSAMRKLGIERDADLVRYGCAALPMADMTPPDVKGEKAA</sequence>
<dbReference type="InterPro" id="IPR058245">
    <property type="entry name" value="NreC/VraR/RcsB-like_REC"/>
</dbReference>
<gene>
    <name evidence="6" type="ORF">RIU57_12055</name>
</gene>
<dbReference type="Gene3D" id="3.40.50.2300">
    <property type="match status" value="1"/>
</dbReference>
<feature type="domain" description="HTH luxR-type" evidence="4">
    <location>
        <begin position="162"/>
        <end position="227"/>
    </location>
</feature>
<dbReference type="SMART" id="SM00421">
    <property type="entry name" value="HTH_LUXR"/>
    <property type="match status" value="1"/>
</dbReference>